<dbReference type="InterPro" id="IPR013783">
    <property type="entry name" value="Ig-like_fold"/>
</dbReference>
<feature type="domain" description="Ig-like" evidence="11">
    <location>
        <begin position="118"/>
        <end position="207"/>
    </location>
</feature>
<evidence type="ECO:0000313" key="12">
    <source>
        <dbReference type="Ensembl" id="ENSVKKP00000002606.1"/>
    </source>
</evidence>
<dbReference type="GO" id="GO:0002504">
    <property type="term" value="P:antigen processing and presentation of peptide or polysaccharide antigen via MHC class II"/>
    <property type="evidence" value="ECO:0007669"/>
    <property type="project" value="UniProtKB-KW"/>
</dbReference>
<dbReference type="Ensembl" id="ENSVKKT00000002681.1">
    <property type="protein sequence ID" value="ENSVKKP00000002606.1"/>
    <property type="gene ID" value="ENSVKKG00000002068.1"/>
</dbReference>
<evidence type="ECO:0000256" key="10">
    <source>
        <dbReference type="SAM" id="Phobius"/>
    </source>
</evidence>
<organism evidence="12 13">
    <name type="scientific">Varanus komodoensis</name>
    <name type="common">Komodo dragon</name>
    <dbReference type="NCBI Taxonomy" id="61221"/>
    <lineage>
        <taxon>Eukaryota</taxon>
        <taxon>Metazoa</taxon>
        <taxon>Chordata</taxon>
        <taxon>Craniata</taxon>
        <taxon>Vertebrata</taxon>
        <taxon>Euteleostomi</taxon>
        <taxon>Lepidosauria</taxon>
        <taxon>Squamata</taxon>
        <taxon>Bifurcata</taxon>
        <taxon>Unidentata</taxon>
        <taxon>Episquamata</taxon>
        <taxon>Toxicofera</taxon>
        <taxon>Anguimorpha</taxon>
        <taxon>Paleoanguimorpha</taxon>
        <taxon>Varanoidea</taxon>
        <taxon>Varanidae</taxon>
        <taxon>Varanus</taxon>
    </lineage>
</organism>
<feature type="region of interest" description="Disordered" evidence="9">
    <location>
        <begin position="254"/>
        <end position="291"/>
    </location>
</feature>
<evidence type="ECO:0000256" key="7">
    <source>
        <dbReference type="ARBA" id="ARBA00023180"/>
    </source>
</evidence>
<dbReference type="PANTHER" id="PTHR19944:SF65">
    <property type="entry name" value="HLA CLASS II HISTOCOMPATIBILITY ANTIGEN, DM BETA CHAIN"/>
    <property type="match status" value="1"/>
</dbReference>
<reference evidence="12" key="2">
    <citation type="submission" date="2025-09" db="UniProtKB">
        <authorList>
            <consortium name="Ensembl"/>
        </authorList>
    </citation>
    <scope>IDENTIFICATION</scope>
</reference>
<dbReference type="GO" id="GO:0042613">
    <property type="term" value="C:MHC class II protein complex"/>
    <property type="evidence" value="ECO:0007669"/>
    <property type="project" value="UniProtKB-KW"/>
</dbReference>
<dbReference type="PANTHER" id="PTHR19944">
    <property type="entry name" value="MHC CLASS II-RELATED"/>
    <property type="match status" value="1"/>
</dbReference>
<protein>
    <recommendedName>
        <fullName evidence="11">Ig-like domain-containing protein</fullName>
    </recommendedName>
</protein>
<evidence type="ECO:0000256" key="8">
    <source>
        <dbReference type="ARBA" id="ARBA00023182"/>
    </source>
</evidence>
<keyword evidence="6 10" id="KW-0472">Membrane</keyword>
<dbReference type="Gene3D" id="2.60.40.10">
    <property type="entry name" value="Immunoglobulins"/>
    <property type="match status" value="1"/>
</dbReference>
<keyword evidence="5" id="KW-1064">Adaptive immunity</keyword>
<dbReference type="PROSITE" id="PS00290">
    <property type="entry name" value="IG_MHC"/>
    <property type="match status" value="1"/>
</dbReference>
<keyword evidence="4 10" id="KW-1133">Transmembrane helix</keyword>
<feature type="compositionally biased region" description="Gly residues" evidence="9">
    <location>
        <begin position="272"/>
        <end position="291"/>
    </location>
</feature>
<evidence type="ECO:0000256" key="6">
    <source>
        <dbReference type="ARBA" id="ARBA00023136"/>
    </source>
</evidence>
<dbReference type="AlphaFoldDB" id="A0A8D2IUD9"/>
<feature type="transmembrane region" description="Helical" evidence="10">
    <location>
        <begin position="223"/>
        <end position="244"/>
    </location>
</feature>
<evidence type="ECO:0000256" key="3">
    <source>
        <dbReference type="ARBA" id="ARBA00022859"/>
    </source>
</evidence>
<evidence type="ECO:0000256" key="4">
    <source>
        <dbReference type="ARBA" id="ARBA00022989"/>
    </source>
</evidence>
<evidence type="ECO:0000256" key="5">
    <source>
        <dbReference type="ARBA" id="ARBA00023130"/>
    </source>
</evidence>
<dbReference type="InterPro" id="IPR007110">
    <property type="entry name" value="Ig-like_dom"/>
</dbReference>
<reference evidence="12" key="1">
    <citation type="submission" date="2025-08" db="UniProtKB">
        <authorList>
            <consortium name="Ensembl"/>
        </authorList>
    </citation>
    <scope>IDENTIFICATION</scope>
</reference>
<dbReference type="CDD" id="cd21002">
    <property type="entry name" value="IgC1_MHC_II_beta_HLA-DM"/>
    <property type="match status" value="1"/>
</dbReference>
<dbReference type="PROSITE" id="PS50835">
    <property type="entry name" value="IG_LIKE"/>
    <property type="match status" value="1"/>
</dbReference>
<dbReference type="InterPro" id="IPR050160">
    <property type="entry name" value="MHC/Immunoglobulin"/>
</dbReference>
<keyword evidence="13" id="KW-1185">Reference proteome</keyword>
<dbReference type="GO" id="GO:0002250">
    <property type="term" value="P:adaptive immune response"/>
    <property type="evidence" value="ECO:0007669"/>
    <property type="project" value="UniProtKB-KW"/>
</dbReference>
<sequence>SRTPPSPPCPACTPIPGAGKPERGFVVHMQTDCPLSADGRALWANWTLSFNKVPFVCYDNEDRAFVPCGMGATFPWNYTTVPIAAVLQRAFPPTGQLQRACQEQIQSLWGRSGDRRTPPMARIVPVTPRNTVAPVMLACLVWGFYPQEVGISWLRNGAPVQAGRGTPTLSSNGDWTYQAQLTLPVDPRLGGTYSCRVIHASLPAPLTVDWVVPGLQPEVKAKIGASAAVLGVGIVVLITGLIFWSKRMPEGESSCGGMGSPFVRGGPAPHGLGPGGRKPWGKRAGSGRGLV</sequence>
<dbReference type="InterPro" id="IPR011162">
    <property type="entry name" value="MHC_I/II-like_Ag-recog"/>
</dbReference>
<evidence type="ECO:0000313" key="13">
    <source>
        <dbReference type="Proteomes" id="UP000694545"/>
    </source>
</evidence>
<dbReference type="Pfam" id="PF07654">
    <property type="entry name" value="C1-set"/>
    <property type="match status" value="1"/>
</dbReference>
<evidence type="ECO:0000256" key="2">
    <source>
        <dbReference type="ARBA" id="ARBA00022692"/>
    </source>
</evidence>
<dbReference type="InterPro" id="IPR003597">
    <property type="entry name" value="Ig_C1-set"/>
</dbReference>
<name>A0A8D2IUD9_VARKO</name>
<proteinExistence type="predicted"/>
<dbReference type="InterPro" id="IPR014745">
    <property type="entry name" value="MHC_II_a/b_N"/>
</dbReference>
<dbReference type="SUPFAM" id="SSF54452">
    <property type="entry name" value="MHC antigen-recognition domain"/>
    <property type="match status" value="1"/>
</dbReference>
<dbReference type="InterPro" id="IPR036179">
    <property type="entry name" value="Ig-like_dom_sf"/>
</dbReference>
<dbReference type="Gene3D" id="3.10.320.10">
    <property type="entry name" value="Class II Histocompatibility Antigen, M Beta Chain, Chain B, domain 1"/>
    <property type="match status" value="1"/>
</dbReference>
<accession>A0A8D2IUD9</accession>
<dbReference type="OMA" id="MTEDWSY"/>
<keyword evidence="3" id="KW-0391">Immunity</keyword>
<keyword evidence="8" id="KW-0491">MHC II</keyword>
<dbReference type="Proteomes" id="UP000694545">
    <property type="component" value="Unplaced"/>
</dbReference>
<dbReference type="SUPFAM" id="SSF48726">
    <property type="entry name" value="Immunoglobulin"/>
    <property type="match status" value="1"/>
</dbReference>
<evidence type="ECO:0000259" key="11">
    <source>
        <dbReference type="PROSITE" id="PS50835"/>
    </source>
</evidence>
<comment type="subcellular location">
    <subcellularLocation>
        <location evidence="1">Membrane</location>
        <topology evidence="1">Single-pass type I membrane protein</topology>
    </subcellularLocation>
</comment>
<evidence type="ECO:0000256" key="9">
    <source>
        <dbReference type="SAM" id="MobiDB-lite"/>
    </source>
</evidence>
<gene>
    <name evidence="12" type="primary">LOC123021081</name>
</gene>
<keyword evidence="7" id="KW-0325">Glycoprotein</keyword>
<dbReference type="InterPro" id="IPR003006">
    <property type="entry name" value="Ig/MHC_CS"/>
</dbReference>
<keyword evidence="2 10" id="KW-0812">Transmembrane</keyword>
<dbReference type="SMART" id="SM00407">
    <property type="entry name" value="IGc1"/>
    <property type="match status" value="1"/>
</dbReference>
<evidence type="ECO:0000256" key="1">
    <source>
        <dbReference type="ARBA" id="ARBA00004479"/>
    </source>
</evidence>